<sequence length="41" mass="4711">MQGYLIIASSFDSKLDIQTPETTSYWLKTLVFSQPGDFLLR</sequence>
<protein>
    <submittedName>
        <fullName evidence="1">Uncharacterized protein</fullName>
    </submittedName>
</protein>
<keyword evidence="2" id="KW-1185">Reference proteome</keyword>
<evidence type="ECO:0000313" key="2">
    <source>
        <dbReference type="Proteomes" id="UP000011864"/>
    </source>
</evidence>
<dbReference type="STRING" id="1129794.C427_2337"/>
<accession>K6ZPW3</accession>
<dbReference type="KEGG" id="gps:C427_2337"/>
<dbReference type="HOGENOM" id="CLU_3274048_0_0_6"/>
<dbReference type="Proteomes" id="UP000011864">
    <property type="component" value="Chromosome"/>
</dbReference>
<name>K6ZPW3_9ALTE</name>
<dbReference type="EMBL" id="CP003837">
    <property type="protein sequence ID" value="AGH44446.1"/>
    <property type="molecule type" value="Genomic_DNA"/>
</dbReference>
<gene>
    <name evidence="1" type="ORF">C427_2337</name>
</gene>
<organism evidence="1 2">
    <name type="scientific">Paraglaciecola psychrophila 170</name>
    <dbReference type="NCBI Taxonomy" id="1129794"/>
    <lineage>
        <taxon>Bacteria</taxon>
        <taxon>Pseudomonadati</taxon>
        <taxon>Pseudomonadota</taxon>
        <taxon>Gammaproteobacteria</taxon>
        <taxon>Alteromonadales</taxon>
        <taxon>Alteromonadaceae</taxon>
        <taxon>Paraglaciecola</taxon>
    </lineage>
</organism>
<dbReference type="AlphaFoldDB" id="K6ZPW3"/>
<proteinExistence type="predicted"/>
<evidence type="ECO:0000313" key="1">
    <source>
        <dbReference type="EMBL" id="AGH44446.1"/>
    </source>
</evidence>
<reference evidence="1 2" key="1">
    <citation type="journal article" date="2013" name="Genome Announc.">
        <title>Complete Genome Sequence of Glaciecola psychrophila Strain 170T.</title>
        <authorList>
            <person name="Yin J."/>
            <person name="Chen J."/>
            <person name="Liu G."/>
            <person name="Yu Y."/>
            <person name="Song L."/>
            <person name="Wang X."/>
            <person name="Qu X."/>
        </authorList>
    </citation>
    <scope>NUCLEOTIDE SEQUENCE [LARGE SCALE GENOMIC DNA]</scope>
    <source>
        <strain evidence="1 2">170</strain>
    </source>
</reference>